<sequence length="98" mass="10895">MVILVVAGSGAVRSRGRGLGSWRRRRDGIDRRHHGKEAGSSGRDGLVDASSARGQRHGGGRDGVGGWVDDRRRRGQKVRSPTRFRTGHGVRTRWRRDE</sequence>
<evidence type="ECO:0000313" key="2">
    <source>
        <dbReference type="EMBL" id="KAK9951322.1"/>
    </source>
</evidence>
<evidence type="ECO:0000313" key="3">
    <source>
        <dbReference type="Proteomes" id="UP001457282"/>
    </source>
</evidence>
<proteinExistence type="predicted"/>
<dbReference type="AlphaFoldDB" id="A0AAW1YS30"/>
<keyword evidence="3" id="KW-1185">Reference proteome</keyword>
<dbReference type="Proteomes" id="UP001457282">
    <property type="component" value="Unassembled WGS sequence"/>
</dbReference>
<feature type="region of interest" description="Disordered" evidence="1">
    <location>
        <begin position="12"/>
        <end position="98"/>
    </location>
</feature>
<feature type="compositionally biased region" description="Basic residues" evidence="1">
    <location>
        <begin position="22"/>
        <end position="35"/>
    </location>
</feature>
<reference evidence="2 3" key="1">
    <citation type="journal article" date="2023" name="G3 (Bethesda)">
        <title>A chromosome-length genome assembly and annotation of blackberry (Rubus argutus, cv. 'Hillquist').</title>
        <authorList>
            <person name="Bruna T."/>
            <person name="Aryal R."/>
            <person name="Dudchenko O."/>
            <person name="Sargent D.J."/>
            <person name="Mead D."/>
            <person name="Buti M."/>
            <person name="Cavallini A."/>
            <person name="Hytonen T."/>
            <person name="Andres J."/>
            <person name="Pham M."/>
            <person name="Weisz D."/>
            <person name="Mascagni F."/>
            <person name="Usai G."/>
            <person name="Natali L."/>
            <person name="Bassil N."/>
            <person name="Fernandez G.E."/>
            <person name="Lomsadze A."/>
            <person name="Armour M."/>
            <person name="Olukolu B."/>
            <person name="Poorten T."/>
            <person name="Britton C."/>
            <person name="Davik J."/>
            <person name="Ashrafi H."/>
            <person name="Aiden E.L."/>
            <person name="Borodovsky M."/>
            <person name="Worthington M."/>
        </authorList>
    </citation>
    <scope>NUCLEOTIDE SEQUENCE [LARGE SCALE GENOMIC DNA]</scope>
    <source>
        <strain evidence="2">PI 553951</strain>
    </source>
</reference>
<gene>
    <name evidence="2" type="ORF">M0R45_006776</name>
</gene>
<name>A0AAW1YS30_RUBAR</name>
<protein>
    <submittedName>
        <fullName evidence="2">Uncharacterized protein</fullName>
    </submittedName>
</protein>
<dbReference type="EMBL" id="JBEDUW010000001">
    <property type="protein sequence ID" value="KAK9951322.1"/>
    <property type="molecule type" value="Genomic_DNA"/>
</dbReference>
<accession>A0AAW1YS30</accession>
<comment type="caution">
    <text evidence="2">The sequence shown here is derived from an EMBL/GenBank/DDBJ whole genome shotgun (WGS) entry which is preliminary data.</text>
</comment>
<organism evidence="2 3">
    <name type="scientific">Rubus argutus</name>
    <name type="common">Southern blackberry</name>
    <dbReference type="NCBI Taxonomy" id="59490"/>
    <lineage>
        <taxon>Eukaryota</taxon>
        <taxon>Viridiplantae</taxon>
        <taxon>Streptophyta</taxon>
        <taxon>Embryophyta</taxon>
        <taxon>Tracheophyta</taxon>
        <taxon>Spermatophyta</taxon>
        <taxon>Magnoliopsida</taxon>
        <taxon>eudicotyledons</taxon>
        <taxon>Gunneridae</taxon>
        <taxon>Pentapetalae</taxon>
        <taxon>rosids</taxon>
        <taxon>fabids</taxon>
        <taxon>Rosales</taxon>
        <taxon>Rosaceae</taxon>
        <taxon>Rosoideae</taxon>
        <taxon>Rosoideae incertae sedis</taxon>
        <taxon>Rubus</taxon>
    </lineage>
</organism>
<evidence type="ECO:0000256" key="1">
    <source>
        <dbReference type="SAM" id="MobiDB-lite"/>
    </source>
</evidence>
<feature type="compositionally biased region" description="Basic residues" evidence="1">
    <location>
        <begin position="73"/>
        <end position="98"/>
    </location>
</feature>